<evidence type="ECO:0000313" key="7">
    <source>
        <dbReference type="EMBL" id="KNZ47481.1"/>
    </source>
</evidence>
<evidence type="ECO:0000256" key="5">
    <source>
        <dbReference type="SAM" id="MobiDB-lite"/>
    </source>
</evidence>
<evidence type="ECO:0000256" key="1">
    <source>
        <dbReference type="ARBA" id="ARBA00004141"/>
    </source>
</evidence>
<feature type="transmembrane region" description="Helical" evidence="6">
    <location>
        <begin position="92"/>
        <end position="117"/>
    </location>
</feature>
<feature type="region of interest" description="Disordered" evidence="5">
    <location>
        <begin position="365"/>
        <end position="395"/>
    </location>
</feature>
<dbReference type="GO" id="GO:0016020">
    <property type="term" value="C:membrane"/>
    <property type="evidence" value="ECO:0007669"/>
    <property type="project" value="UniProtKB-SubCell"/>
</dbReference>
<dbReference type="PANTHER" id="PTHR31794">
    <property type="entry name" value="AUXIN EFFLUX TRANSPORTER FAMILY PROTEIN (EUROFUNG)"/>
    <property type="match status" value="1"/>
</dbReference>
<evidence type="ECO:0000313" key="8">
    <source>
        <dbReference type="Proteomes" id="UP000037035"/>
    </source>
</evidence>
<dbReference type="EMBL" id="LAVV01011685">
    <property type="protein sequence ID" value="KNZ47481.1"/>
    <property type="molecule type" value="Genomic_DNA"/>
</dbReference>
<dbReference type="STRING" id="27349.A0A0L6UG29"/>
<comment type="caution">
    <text evidence="7">The sequence shown here is derived from an EMBL/GenBank/DDBJ whole genome shotgun (WGS) entry which is preliminary data.</text>
</comment>
<evidence type="ECO:0000256" key="2">
    <source>
        <dbReference type="ARBA" id="ARBA00022692"/>
    </source>
</evidence>
<proteinExistence type="predicted"/>
<keyword evidence="4 6" id="KW-0472">Membrane</keyword>
<sequence length="728" mass="80769">MNRYNLHRPVIFINLKSFVRLQAISLQYEESLIASVEGSSIDLTCMPSTISASLMRIYTLFSGIFTPALVFGKVAFFLTPEKLAGLWGRCRWVHVTIIPVSFAVITGVSFASAWSLGKMFRLSRLQFRVSIAGAMFMNANTLPSALIQSLSVSLDKLQMNSLDNPDKELGRAFSYLAIYSLMGSLLRWSYGVTLLQSEEREEVDTRELREAYAYDNGEKLVFPLTVQNDSTAHLADIVTPTFVDLAVPPRTQGAYRISCAPTFSSDTNHLGSSPKANVRFSYPTGFGAYSNVASNGTRQGSLRMSSATTFSVDSEVTHCDLRDTFKQRRKSCRHGLPNSPETQTFNDAAIFLEDLPRLQPIHENQTGEESDATSSSAKKVMPSLPGEEQRTKRRKMRINLANTSKVLCGAIKFIKAFKMFLNPPLIASVLSIVIACIPPLQHWLSGLFDLSSSLNWAGSASIPITLIVLGSFFSSTSPSKNTRKSVSGIEPASDFALSSQSSSRNETTTIALSLITRHLITPLILLPLMYILSKFTRVTIFADPIFLLTTALLVGAPPAITLSQMTTGKDESIDKLLSRLLFCSFVFFTPLTTLLLVGISIMIHDIYILRKTRCARVSKEDCSESPTKTRKRMNHLMGMKEEDRDDDELHDEQRKAEAKEERQKEGESNLRKTRCAQLCGNSSPATLIRRRHAIVQQPPPPLLIRKPYPPVQLHSSCPLSLVLSPCLL</sequence>
<feature type="transmembrane region" description="Helical" evidence="6">
    <location>
        <begin position="425"/>
        <end position="444"/>
    </location>
</feature>
<dbReference type="GO" id="GO:0055085">
    <property type="term" value="P:transmembrane transport"/>
    <property type="evidence" value="ECO:0007669"/>
    <property type="project" value="InterPro"/>
</dbReference>
<evidence type="ECO:0000256" key="3">
    <source>
        <dbReference type="ARBA" id="ARBA00022989"/>
    </source>
</evidence>
<gene>
    <name evidence="7" type="ORF">VP01_636g5</name>
</gene>
<dbReference type="Proteomes" id="UP000037035">
    <property type="component" value="Unassembled WGS sequence"/>
</dbReference>
<comment type="subcellular location">
    <subcellularLocation>
        <location evidence="1">Membrane</location>
        <topology evidence="1">Multi-pass membrane protein</topology>
    </subcellularLocation>
</comment>
<protein>
    <submittedName>
        <fullName evidence="7">Uncharacterized protein</fullName>
    </submittedName>
</protein>
<dbReference type="OrthoDB" id="2499604at2759"/>
<reference evidence="7 8" key="1">
    <citation type="submission" date="2015-08" db="EMBL/GenBank/DDBJ databases">
        <title>Next Generation Sequencing and Analysis of the Genome of Puccinia sorghi L Schw, the Causal Agent of Maize Common Rust.</title>
        <authorList>
            <person name="Rochi L."/>
            <person name="Burguener G."/>
            <person name="Darino M."/>
            <person name="Turjanski A."/>
            <person name="Kreff E."/>
            <person name="Dieguez M.J."/>
            <person name="Sacco F."/>
        </authorList>
    </citation>
    <scope>NUCLEOTIDE SEQUENCE [LARGE SCALE GENOMIC DNA]</scope>
    <source>
        <strain evidence="7 8">RO10H11247</strain>
    </source>
</reference>
<feature type="compositionally biased region" description="Basic and acidic residues" evidence="5">
    <location>
        <begin position="651"/>
        <end position="669"/>
    </location>
</feature>
<dbReference type="VEuPathDB" id="FungiDB:VP01_636g5"/>
<feature type="transmembrane region" description="Helical" evidence="6">
    <location>
        <begin position="57"/>
        <end position="80"/>
    </location>
</feature>
<evidence type="ECO:0000256" key="6">
    <source>
        <dbReference type="SAM" id="Phobius"/>
    </source>
</evidence>
<evidence type="ECO:0000256" key="4">
    <source>
        <dbReference type="ARBA" id="ARBA00023136"/>
    </source>
</evidence>
<feature type="transmembrane region" description="Helical" evidence="6">
    <location>
        <begin position="538"/>
        <end position="560"/>
    </location>
</feature>
<feature type="transmembrane region" description="Helical" evidence="6">
    <location>
        <begin position="172"/>
        <end position="190"/>
    </location>
</feature>
<name>A0A0L6UG29_9BASI</name>
<feature type="transmembrane region" description="Helical" evidence="6">
    <location>
        <begin position="129"/>
        <end position="152"/>
    </location>
</feature>
<feature type="region of interest" description="Disordered" evidence="5">
    <location>
        <begin position="619"/>
        <end position="669"/>
    </location>
</feature>
<dbReference type="InterPro" id="IPR004776">
    <property type="entry name" value="Mem_transp_PIN-like"/>
</dbReference>
<keyword evidence="8" id="KW-1185">Reference proteome</keyword>
<dbReference type="GO" id="GO:0005783">
    <property type="term" value="C:endoplasmic reticulum"/>
    <property type="evidence" value="ECO:0007669"/>
    <property type="project" value="TreeGrafter"/>
</dbReference>
<dbReference type="AlphaFoldDB" id="A0A0L6UG29"/>
<feature type="transmembrane region" description="Helical" evidence="6">
    <location>
        <begin position="510"/>
        <end position="532"/>
    </location>
</feature>
<accession>A0A0L6UG29</accession>
<dbReference type="PANTHER" id="PTHR31794:SF2">
    <property type="entry name" value="AUXIN EFFLUX TRANSPORTER FAMILY PROTEIN (EUROFUNG)"/>
    <property type="match status" value="1"/>
</dbReference>
<keyword evidence="3 6" id="KW-1133">Transmembrane helix</keyword>
<feature type="transmembrane region" description="Helical" evidence="6">
    <location>
        <begin position="456"/>
        <end position="474"/>
    </location>
</feature>
<dbReference type="Pfam" id="PF03547">
    <property type="entry name" value="Mem_trans"/>
    <property type="match status" value="1"/>
</dbReference>
<feature type="transmembrane region" description="Helical" evidence="6">
    <location>
        <begin position="580"/>
        <end position="603"/>
    </location>
</feature>
<keyword evidence="2 6" id="KW-0812">Transmembrane</keyword>
<organism evidence="7 8">
    <name type="scientific">Puccinia sorghi</name>
    <dbReference type="NCBI Taxonomy" id="27349"/>
    <lineage>
        <taxon>Eukaryota</taxon>
        <taxon>Fungi</taxon>
        <taxon>Dikarya</taxon>
        <taxon>Basidiomycota</taxon>
        <taxon>Pucciniomycotina</taxon>
        <taxon>Pucciniomycetes</taxon>
        <taxon>Pucciniales</taxon>
        <taxon>Pucciniaceae</taxon>
        <taxon>Puccinia</taxon>
    </lineage>
</organism>